<keyword evidence="1" id="KW-0560">Oxidoreductase</keyword>
<sequence>MISFIGRRDKGGSATGAGLHELVQGYSIEVMPRTAAKVEDFRTLLPEGTRVYIAHIEGTPIEEMVATAKRLSDEGFPVMPHFPARIIKDKATLEDWIKRYQGEAGVDQALMLAGGVAEPHGDYHSSMQLLETGLFDQHGFKRLHVAGHPEGNKDIDPDGSTKLVDDAMQWKQSFSERTDAEMAVVTQFAFEAQPVLDWIASLRDANVDLPVHVGIAGPAKLQTLIKFAIACGVGPSLKVLQKRAMDVTKLMLPYEPTEVMADFAEARVTGTHAPAQIHFFPLGGIKATANWAMKHGAEPVKAAS</sequence>
<evidence type="ECO:0000313" key="2">
    <source>
        <dbReference type="EMBL" id="SLN57037.1"/>
    </source>
</evidence>
<evidence type="ECO:0000256" key="1">
    <source>
        <dbReference type="ARBA" id="ARBA00023002"/>
    </source>
</evidence>
<organism evidence="2 3">
    <name type="scientific">Pseudooceanicola marinus</name>
    <dbReference type="NCBI Taxonomy" id="396013"/>
    <lineage>
        <taxon>Bacteria</taxon>
        <taxon>Pseudomonadati</taxon>
        <taxon>Pseudomonadota</taxon>
        <taxon>Alphaproteobacteria</taxon>
        <taxon>Rhodobacterales</taxon>
        <taxon>Paracoccaceae</taxon>
        <taxon>Pseudooceanicola</taxon>
    </lineage>
</organism>
<evidence type="ECO:0008006" key="4">
    <source>
        <dbReference type="Google" id="ProtNLM"/>
    </source>
</evidence>
<protein>
    <recommendedName>
        <fullName evidence="4">Methylenetetrahydrofolate reductase</fullName>
    </recommendedName>
</protein>
<dbReference type="SUPFAM" id="SSF51730">
    <property type="entry name" value="FAD-linked oxidoreductase"/>
    <property type="match status" value="1"/>
</dbReference>
<name>A0A1X6ZP60_9RHOB</name>
<dbReference type="EMBL" id="FWFN01000005">
    <property type="protein sequence ID" value="SLN57037.1"/>
    <property type="molecule type" value="Genomic_DNA"/>
</dbReference>
<dbReference type="Gene3D" id="3.20.20.220">
    <property type="match status" value="1"/>
</dbReference>
<dbReference type="InterPro" id="IPR029041">
    <property type="entry name" value="FAD-linked_oxidoreductase-like"/>
</dbReference>
<keyword evidence="3" id="KW-1185">Reference proteome</keyword>
<dbReference type="GO" id="GO:0016491">
    <property type="term" value="F:oxidoreductase activity"/>
    <property type="evidence" value="ECO:0007669"/>
    <property type="project" value="UniProtKB-KW"/>
</dbReference>
<dbReference type="RefSeq" id="WP_100148547.1">
    <property type="nucleotide sequence ID" value="NZ_FWFN01000005.1"/>
</dbReference>
<dbReference type="Proteomes" id="UP000193963">
    <property type="component" value="Unassembled WGS sequence"/>
</dbReference>
<proteinExistence type="predicted"/>
<evidence type="ECO:0000313" key="3">
    <source>
        <dbReference type="Proteomes" id="UP000193963"/>
    </source>
</evidence>
<dbReference type="AlphaFoldDB" id="A0A1X6ZP60"/>
<gene>
    <name evidence="2" type="ORF">PSM7751_02840</name>
</gene>
<accession>A0A1X6ZP60</accession>
<dbReference type="OrthoDB" id="9812555at2"/>
<reference evidence="2 3" key="1">
    <citation type="submission" date="2017-03" db="EMBL/GenBank/DDBJ databases">
        <authorList>
            <person name="Afonso C.L."/>
            <person name="Miller P.J."/>
            <person name="Scott M.A."/>
            <person name="Spackman E."/>
            <person name="Goraichik I."/>
            <person name="Dimitrov K.M."/>
            <person name="Suarez D.L."/>
            <person name="Swayne D.E."/>
        </authorList>
    </citation>
    <scope>NUCLEOTIDE SEQUENCE [LARGE SCALE GENOMIC DNA]</scope>
    <source>
        <strain evidence="2 3">CECT 7751</strain>
    </source>
</reference>